<dbReference type="Proteomes" id="UP001216579">
    <property type="component" value="Unassembled WGS sequence"/>
</dbReference>
<feature type="region of interest" description="Disordered" evidence="7">
    <location>
        <begin position="64"/>
        <end position="86"/>
    </location>
</feature>
<dbReference type="InterPro" id="IPR003838">
    <property type="entry name" value="ABC3_permease_C"/>
</dbReference>
<proteinExistence type="inferred from homology"/>
<sequence>MFFTYLRRELRRRVRAAFAIALGLALGTGLVVTVSSVATGTGQAKGQVVQSLYGRGTDLTVTTAASPPKADFTAHPAGPADGDDHVTVQGGQSLDSSVVSRVRGQSGVADAAGGLGLRIVKGGGHDSRGRGQSLPAGADSTGEINGQHGFGGYGGVTAGHSGGAARGGGQATADDYRAYGVDVSHPGIGPLTAVTITSGTGFSAKQTDDKVAVVDRDYARRTSLAVGRALTVHGSTFKVIGIATAADPTAEVYLPLHQAQALANAPGKVSTVYVRATDPGHVGTAKSAIQHHVPGIRVTTSAELAAHVTGSLSTASNLASTVGRWLSATVLAAAFLAAGLLTWSAVGRRTREFATLRALGWSSGRVVRQVVGEALVNGLIGGALGITLGLAAAYALTTASPMLTARVGSAGTLPHIALTAPVNATTIVVAAALAVGGGLVAAGVGGWRASRLRPADALHRVE</sequence>
<evidence type="ECO:0000259" key="10">
    <source>
        <dbReference type="Pfam" id="PF12704"/>
    </source>
</evidence>
<keyword evidence="12" id="KW-1185">Reference proteome</keyword>
<gene>
    <name evidence="11" type="ORF">P3G67_18535</name>
</gene>
<comment type="subcellular location">
    <subcellularLocation>
        <location evidence="1">Cell membrane</location>
        <topology evidence="1">Multi-pass membrane protein</topology>
    </subcellularLocation>
</comment>
<evidence type="ECO:0000256" key="1">
    <source>
        <dbReference type="ARBA" id="ARBA00004651"/>
    </source>
</evidence>
<name>A0ABT5ZMZ7_9ACTN</name>
<feature type="transmembrane region" description="Helical" evidence="8">
    <location>
        <begin position="374"/>
        <end position="396"/>
    </location>
</feature>
<dbReference type="EMBL" id="JARJBC010000010">
    <property type="protein sequence ID" value="MDF3291196.1"/>
    <property type="molecule type" value="Genomic_DNA"/>
</dbReference>
<evidence type="ECO:0000256" key="5">
    <source>
        <dbReference type="ARBA" id="ARBA00023136"/>
    </source>
</evidence>
<comment type="similarity">
    <text evidence="6">Belongs to the ABC-4 integral membrane protein family.</text>
</comment>
<feature type="region of interest" description="Disordered" evidence="7">
    <location>
        <begin position="122"/>
        <end position="143"/>
    </location>
</feature>
<dbReference type="PANTHER" id="PTHR30572:SF4">
    <property type="entry name" value="ABC TRANSPORTER PERMEASE YTRF"/>
    <property type="match status" value="1"/>
</dbReference>
<keyword evidence="3 8" id="KW-0812">Transmembrane</keyword>
<dbReference type="InterPro" id="IPR025857">
    <property type="entry name" value="MacB_PCD"/>
</dbReference>
<feature type="domain" description="MacB-like periplasmic core" evidence="10">
    <location>
        <begin position="18"/>
        <end position="290"/>
    </location>
</feature>
<evidence type="ECO:0000313" key="11">
    <source>
        <dbReference type="EMBL" id="MDF3291196.1"/>
    </source>
</evidence>
<feature type="transmembrane region" description="Helical" evidence="8">
    <location>
        <begin position="325"/>
        <end position="346"/>
    </location>
</feature>
<evidence type="ECO:0000256" key="4">
    <source>
        <dbReference type="ARBA" id="ARBA00022989"/>
    </source>
</evidence>
<reference evidence="11 12" key="1">
    <citation type="submission" date="2023-03" db="EMBL/GenBank/DDBJ databases">
        <title>Draft genome sequence of Streptomyces sp. RB6PN23 isolated from peat swamp forest in Thailand.</title>
        <authorList>
            <person name="Klaysubun C."/>
            <person name="Duangmal K."/>
        </authorList>
    </citation>
    <scope>NUCLEOTIDE SEQUENCE [LARGE SCALE GENOMIC DNA]</scope>
    <source>
        <strain evidence="11 12">RB6PN23</strain>
    </source>
</reference>
<dbReference type="Pfam" id="PF02687">
    <property type="entry name" value="FtsX"/>
    <property type="match status" value="1"/>
</dbReference>
<protein>
    <submittedName>
        <fullName evidence="11">ABC transporter permease</fullName>
    </submittedName>
</protein>
<feature type="transmembrane region" description="Helical" evidence="8">
    <location>
        <begin position="416"/>
        <end position="444"/>
    </location>
</feature>
<keyword evidence="2" id="KW-1003">Cell membrane</keyword>
<evidence type="ECO:0000259" key="9">
    <source>
        <dbReference type="Pfam" id="PF02687"/>
    </source>
</evidence>
<organism evidence="11 12">
    <name type="scientific">Streptomyces silvisoli</name>
    <dbReference type="NCBI Taxonomy" id="3034235"/>
    <lineage>
        <taxon>Bacteria</taxon>
        <taxon>Bacillati</taxon>
        <taxon>Actinomycetota</taxon>
        <taxon>Actinomycetes</taxon>
        <taxon>Kitasatosporales</taxon>
        <taxon>Streptomycetaceae</taxon>
        <taxon>Streptomyces</taxon>
    </lineage>
</organism>
<accession>A0ABT5ZMZ7</accession>
<keyword evidence="5 8" id="KW-0472">Membrane</keyword>
<evidence type="ECO:0000256" key="6">
    <source>
        <dbReference type="ARBA" id="ARBA00038076"/>
    </source>
</evidence>
<evidence type="ECO:0000256" key="3">
    <source>
        <dbReference type="ARBA" id="ARBA00022692"/>
    </source>
</evidence>
<dbReference type="Pfam" id="PF12704">
    <property type="entry name" value="MacB_PCD"/>
    <property type="match status" value="1"/>
</dbReference>
<evidence type="ECO:0000313" key="12">
    <source>
        <dbReference type="Proteomes" id="UP001216579"/>
    </source>
</evidence>
<dbReference type="InterPro" id="IPR050250">
    <property type="entry name" value="Macrolide_Exporter_MacB"/>
</dbReference>
<evidence type="ECO:0000256" key="2">
    <source>
        <dbReference type="ARBA" id="ARBA00022475"/>
    </source>
</evidence>
<feature type="domain" description="ABC3 transporter permease C-terminal" evidence="9">
    <location>
        <begin position="327"/>
        <end position="440"/>
    </location>
</feature>
<dbReference type="RefSeq" id="WP_276094429.1">
    <property type="nucleotide sequence ID" value="NZ_JARJBC010000010.1"/>
</dbReference>
<evidence type="ECO:0000256" key="8">
    <source>
        <dbReference type="SAM" id="Phobius"/>
    </source>
</evidence>
<evidence type="ECO:0000256" key="7">
    <source>
        <dbReference type="SAM" id="MobiDB-lite"/>
    </source>
</evidence>
<keyword evidence="4 8" id="KW-1133">Transmembrane helix</keyword>
<dbReference type="PANTHER" id="PTHR30572">
    <property type="entry name" value="MEMBRANE COMPONENT OF TRANSPORTER-RELATED"/>
    <property type="match status" value="1"/>
</dbReference>
<comment type="caution">
    <text evidence="11">The sequence shown here is derived from an EMBL/GenBank/DDBJ whole genome shotgun (WGS) entry which is preliminary data.</text>
</comment>